<comment type="caution">
    <text evidence="1">The sequence shown here is derived from an EMBL/GenBank/DDBJ whole genome shotgun (WGS) entry which is preliminary data.</text>
</comment>
<sequence>MSEPHVLRHPGPATAPRIAAVPCRADKRRVTLRAGRPLLQAMAEVAGEAGAWFDLRDLRLRRLAFVRPAPSPDGKHVAWYSATTVLQDAMIDYAGAHLGLRDGEAFAHVHGLWTDAQGVAHAGHLLAEQSELAFDQPVDLWLLEGARYESAPDTETGFTLFRPVATQPVEQPNALLTSVRPNVLLEDALADCAARIGSAAPRVRGLGSLVGADLGPGATIDDIASEVVLTGDAGAAAIAVGFDGPPVAGPPTPGRNRVCVTFELLLLG</sequence>
<evidence type="ECO:0000313" key="2">
    <source>
        <dbReference type="Proteomes" id="UP000244817"/>
    </source>
</evidence>
<evidence type="ECO:0000313" key="1">
    <source>
        <dbReference type="EMBL" id="PVA05495.1"/>
    </source>
</evidence>
<gene>
    <name evidence="1" type="ORF">DC363_14715</name>
</gene>
<dbReference type="EMBL" id="QCYG01000010">
    <property type="protein sequence ID" value="PVA05495.1"/>
    <property type="molecule type" value="Genomic_DNA"/>
</dbReference>
<dbReference type="Proteomes" id="UP000244817">
    <property type="component" value="Unassembled WGS sequence"/>
</dbReference>
<dbReference type="RefSeq" id="WP_108641922.1">
    <property type="nucleotide sequence ID" value="NZ_QCYG01000010.1"/>
</dbReference>
<protein>
    <recommendedName>
        <fullName evidence="3">DUF296 domain-containing protein</fullName>
    </recommendedName>
</protein>
<dbReference type="Gene3D" id="3.30.1330.80">
    <property type="entry name" value="Hypothetical protein, similar to alpha- acetolactate decarboxylase, domain 2"/>
    <property type="match status" value="1"/>
</dbReference>
<dbReference type="AlphaFoldDB" id="A0A2T7FTK2"/>
<organism evidence="1 2">
    <name type="scientific">Thalassorhabdomicrobium marinisediminis</name>
    <dbReference type="NCBI Taxonomy" id="2170577"/>
    <lineage>
        <taxon>Bacteria</taxon>
        <taxon>Pseudomonadati</taxon>
        <taxon>Pseudomonadota</taxon>
        <taxon>Alphaproteobacteria</taxon>
        <taxon>Rhodobacterales</taxon>
        <taxon>Paracoccaceae</taxon>
        <taxon>Thalassorhabdomicrobium</taxon>
    </lineage>
</organism>
<evidence type="ECO:0008006" key="3">
    <source>
        <dbReference type="Google" id="ProtNLM"/>
    </source>
</evidence>
<proteinExistence type="predicted"/>
<keyword evidence="2" id="KW-1185">Reference proteome</keyword>
<reference evidence="1 2" key="1">
    <citation type="submission" date="2018-04" db="EMBL/GenBank/DDBJ databases">
        <title>Pelagivirga bohaiensis gen. nov., sp. nov., a bacterium isolated from the Bohai Sea.</title>
        <authorList>
            <person name="Ji X."/>
        </authorList>
    </citation>
    <scope>NUCLEOTIDE SEQUENCE [LARGE SCALE GENOMIC DNA]</scope>
    <source>
        <strain evidence="1 2">BH-SD16</strain>
    </source>
</reference>
<name>A0A2T7FTK2_9RHOB</name>
<accession>A0A2T7FTK2</accession>
<dbReference type="SUPFAM" id="SSF117856">
    <property type="entry name" value="AF0104/ALDC/Ptd012-like"/>
    <property type="match status" value="1"/>
</dbReference>
<dbReference type="OrthoDB" id="8720942at2"/>